<sequence>MEFKECIKNRRSIRKFKTEEVSSEDIIKMVDAASLAPSWKNTQVTRYYAVKTKEIKDQMVDLVPGFNQPATSSAPVIIVSTVVKKRSGFNREGQPDTFKGDAWEMYDCGQSNLLFCLEAHELGYGTVIMGYFDAEAIHKLIGAPDTEEVSSVIALGIPEEHPDMPKRKGADLILKEI</sequence>
<evidence type="ECO:0000313" key="5">
    <source>
        <dbReference type="Proteomes" id="UP000595897"/>
    </source>
</evidence>
<dbReference type="PANTHER" id="PTHR43673">
    <property type="entry name" value="NAD(P)H NITROREDUCTASE YDGI-RELATED"/>
    <property type="match status" value="1"/>
</dbReference>
<proteinExistence type="inferred from homology"/>
<comment type="similarity">
    <text evidence="1">Belongs to the nitroreductase family.</text>
</comment>
<name>A0A7R7EJR0_9FIRM</name>
<dbReference type="InterPro" id="IPR000415">
    <property type="entry name" value="Nitroreductase-like"/>
</dbReference>
<dbReference type="RefSeq" id="WP_271715293.1">
    <property type="nucleotide sequence ID" value="NZ_AP024169.1"/>
</dbReference>
<gene>
    <name evidence="4" type="ORF">bsdtb5_13380</name>
</gene>
<evidence type="ECO:0000256" key="1">
    <source>
        <dbReference type="ARBA" id="ARBA00007118"/>
    </source>
</evidence>
<feature type="domain" description="Nitroreductase" evidence="3">
    <location>
        <begin position="66"/>
        <end position="156"/>
    </location>
</feature>
<dbReference type="Gene3D" id="3.40.109.10">
    <property type="entry name" value="NADH Oxidase"/>
    <property type="match status" value="1"/>
</dbReference>
<keyword evidence="2" id="KW-0560">Oxidoreductase</keyword>
<evidence type="ECO:0000256" key="2">
    <source>
        <dbReference type="ARBA" id="ARBA00023002"/>
    </source>
</evidence>
<dbReference type="AlphaFoldDB" id="A0A7R7EJR0"/>
<dbReference type="KEGG" id="ahb:bsdtb5_13380"/>
<dbReference type="InterPro" id="IPR029479">
    <property type="entry name" value="Nitroreductase"/>
</dbReference>
<feature type="domain" description="Nitroreductase" evidence="3">
    <location>
        <begin position="7"/>
        <end position="63"/>
    </location>
</feature>
<evidence type="ECO:0000259" key="3">
    <source>
        <dbReference type="Pfam" id="PF00881"/>
    </source>
</evidence>
<keyword evidence="5" id="KW-1185">Reference proteome</keyword>
<dbReference type="SUPFAM" id="SSF55469">
    <property type="entry name" value="FMN-dependent nitroreductase-like"/>
    <property type="match status" value="1"/>
</dbReference>
<dbReference type="Proteomes" id="UP000595897">
    <property type="component" value="Chromosome"/>
</dbReference>
<organism evidence="4 5">
    <name type="scientific">Anaeromicropila herbilytica</name>
    <dbReference type="NCBI Taxonomy" id="2785025"/>
    <lineage>
        <taxon>Bacteria</taxon>
        <taxon>Bacillati</taxon>
        <taxon>Bacillota</taxon>
        <taxon>Clostridia</taxon>
        <taxon>Lachnospirales</taxon>
        <taxon>Lachnospiraceae</taxon>
        <taxon>Anaeromicropila</taxon>
    </lineage>
</organism>
<dbReference type="GO" id="GO:0016491">
    <property type="term" value="F:oxidoreductase activity"/>
    <property type="evidence" value="ECO:0007669"/>
    <property type="project" value="UniProtKB-KW"/>
</dbReference>
<dbReference type="Pfam" id="PF00881">
    <property type="entry name" value="Nitroreductase"/>
    <property type="match status" value="2"/>
</dbReference>
<dbReference type="EMBL" id="AP024169">
    <property type="protein sequence ID" value="BCN30043.1"/>
    <property type="molecule type" value="Genomic_DNA"/>
</dbReference>
<reference evidence="4 5" key="1">
    <citation type="submission" date="2020-11" db="EMBL/GenBank/DDBJ databases">
        <title>Draft genome sequencing of a Lachnospiraceae strain isolated from anoxic soil subjected to BSD treatment.</title>
        <authorList>
            <person name="Uek A."/>
            <person name="Tonouchi A."/>
        </authorList>
    </citation>
    <scope>NUCLEOTIDE SEQUENCE [LARGE SCALE GENOMIC DNA]</scope>
    <source>
        <strain evidence="4 5">TB5</strain>
    </source>
</reference>
<protein>
    <submittedName>
        <fullName evidence="4">Nitroreductase</fullName>
    </submittedName>
</protein>
<dbReference type="PANTHER" id="PTHR43673:SF10">
    <property type="entry name" value="NADH DEHYDROGENASE_NAD(P)H NITROREDUCTASE XCC3605-RELATED"/>
    <property type="match status" value="1"/>
</dbReference>
<accession>A0A7R7EJR0</accession>
<evidence type="ECO:0000313" key="4">
    <source>
        <dbReference type="EMBL" id="BCN30043.1"/>
    </source>
</evidence>